<reference evidence="1 2" key="1">
    <citation type="submission" date="2017-03" db="EMBL/GenBank/DDBJ databases">
        <authorList>
            <person name="Safronova V.I."/>
            <person name="Sazanova A.L."/>
            <person name="Chirak E.R."/>
        </authorList>
    </citation>
    <scope>NUCLEOTIDE SEQUENCE [LARGE SCALE GENOMIC DNA]</scope>
    <source>
        <strain evidence="1 2">Opo-243</strain>
    </source>
</reference>
<sequence>MPGDLDDLPNEFWHAHILHGIAIVLCDVPKRDASELTISLVYIAPVLRGGPAFWREVEVNLLTFANQPDMDEARKKKVVEALRKLSKKYQPFIEALTEK</sequence>
<protein>
    <submittedName>
        <fullName evidence="1">Uncharacterized protein</fullName>
    </submittedName>
</protein>
<name>A0A4Q1UQG0_9BRAD</name>
<dbReference type="EMBL" id="MZXW01000050">
    <property type="protein sequence ID" value="RXT36380.1"/>
    <property type="molecule type" value="Genomic_DNA"/>
</dbReference>
<accession>A0A4Q1UQG0</accession>
<evidence type="ECO:0000313" key="2">
    <source>
        <dbReference type="Proteomes" id="UP000290819"/>
    </source>
</evidence>
<dbReference type="Proteomes" id="UP000290819">
    <property type="component" value="Unassembled WGS sequence"/>
</dbReference>
<proteinExistence type="predicted"/>
<evidence type="ECO:0000313" key="1">
    <source>
        <dbReference type="EMBL" id="RXT36380.1"/>
    </source>
</evidence>
<gene>
    <name evidence="1" type="ORF">B5V03_32435</name>
</gene>
<comment type="caution">
    <text evidence="1">The sequence shown here is derived from an EMBL/GenBank/DDBJ whole genome shotgun (WGS) entry which is preliminary data.</text>
</comment>
<keyword evidence="2" id="KW-1185">Reference proteome</keyword>
<organism evidence="1 2">
    <name type="scientific">Bradyrhizobium betae</name>
    <dbReference type="NCBI Taxonomy" id="244734"/>
    <lineage>
        <taxon>Bacteria</taxon>
        <taxon>Pseudomonadati</taxon>
        <taxon>Pseudomonadota</taxon>
        <taxon>Alphaproteobacteria</taxon>
        <taxon>Hyphomicrobiales</taxon>
        <taxon>Nitrobacteraceae</taxon>
        <taxon>Bradyrhizobium</taxon>
    </lineage>
</organism>
<dbReference type="AlphaFoldDB" id="A0A4Q1UQG0"/>